<dbReference type="AlphaFoldDB" id="A0A515DGS4"/>
<organism evidence="2 3">
    <name type="scientific">Rhodoferax sediminis</name>
    <dbReference type="NCBI Taxonomy" id="2509614"/>
    <lineage>
        <taxon>Bacteria</taxon>
        <taxon>Pseudomonadati</taxon>
        <taxon>Pseudomonadota</taxon>
        <taxon>Betaproteobacteria</taxon>
        <taxon>Burkholderiales</taxon>
        <taxon>Comamonadaceae</taxon>
        <taxon>Rhodoferax</taxon>
    </lineage>
</organism>
<sequence>MHHQSSVSTSPVLAEQAGAPGAVATTEGEVRKVDKDAEKLTIKHGSIANLDMPGMTMVFRVSDPAMLDSVKPGDKVRFIVDRIGGLFTVTKIEPVQ</sequence>
<dbReference type="InterPro" id="IPR042230">
    <property type="entry name" value="CusF_sf"/>
</dbReference>
<dbReference type="Pfam" id="PF11604">
    <property type="entry name" value="CusF_Ec"/>
    <property type="match status" value="1"/>
</dbReference>
<proteinExistence type="predicted"/>
<accession>A0A515DGS4</accession>
<keyword evidence="3" id="KW-1185">Reference proteome</keyword>
<protein>
    <submittedName>
        <fullName evidence="2">Copper-binding protein</fullName>
    </submittedName>
</protein>
<name>A0A515DGS4_9BURK</name>
<dbReference type="Gene3D" id="2.40.50.320">
    <property type="entry name" value="Copper binding periplasmic protein CusF"/>
    <property type="match status" value="1"/>
</dbReference>
<dbReference type="InterPro" id="IPR021647">
    <property type="entry name" value="CusF_Ec"/>
</dbReference>
<evidence type="ECO:0000313" key="2">
    <source>
        <dbReference type="EMBL" id="QDL39626.1"/>
    </source>
</evidence>
<feature type="compositionally biased region" description="Polar residues" evidence="1">
    <location>
        <begin position="1"/>
        <end position="11"/>
    </location>
</feature>
<dbReference type="KEGG" id="rhf:EUB48_04340"/>
<evidence type="ECO:0000313" key="3">
    <source>
        <dbReference type="Proteomes" id="UP000316798"/>
    </source>
</evidence>
<dbReference type="OrthoDB" id="9180744at2"/>
<gene>
    <name evidence="2" type="ORF">EUB48_04340</name>
</gene>
<evidence type="ECO:0000256" key="1">
    <source>
        <dbReference type="SAM" id="MobiDB-lite"/>
    </source>
</evidence>
<dbReference type="EMBL" id="CP035503">
    <property type="protein sequence ID" value="QDL39626.1"/>
    <property type="molecule type" value="Genomic_DNA"/>
</dbReference>
<reference evidence="2 3" key="1">
    <citation type="submission" date="2019-01" db="EMBL/GenBank/DDBJ databases">
        <title>Genomic insights into a novel species Rhodoferax sp.</title>
        <authorList>
            <person name="Jin L."/>
        </authorList>
    </citation>
    <scope>NUCLEOTIDE SEQUENCE [LARGE SCALE GENOMIC DNA]</scope>
    <source>
        <strain evidence="2 3">CHu59-6-5</strain>
    </source>
</reference>
<feature type="region of interest" description="Disordered" evidence="1">
    <location>
        <begin position="1"/>
        <end position="30"/>
    </location>
</feature>
<dbReference type="Proteomes" id="UP000316798">
    <property type="component" value="Chromosome"/>
</dbReference>